<dbReference type="RefSeq" id="WP_058874490.1">
    <property type="nucleotide sequence ID" value="NZ_LQBK01000023.1"/>
</dbReference>
<dbReference type="SUPFAM" id="SSF50129">
    <property type="entry name" value="GroES-like"/>
    <property type="match status" value="1"/>
</dbReference>
<feature type="domain" description="Enoyl reductase (ER)" evidence="1">
    <location>
        <begin position="10"/>
        <end position="314"/>
    </location>
</feature>
<dbReference type="AlphaFoldDB" id="A0A0W8I950"/>
<dbReference type="InterPro" id="IPR036291">
    <property type="entry name" value="NAD(P)-bd_dom_sf"/>
</dbReference>
<dbReference type="CDD" id="cd08267">
    <property type="entry name" value="MDR1"/>
    <property type="match status" value="1"/>
</dbReference>
<proteinExistence type="predicted"/>
<dbReference type="EMBL" id="LQBK01000023">
    <property type="protein sequence ID" value="KUG56340.1"/>
    <property type="molecule type" value="Genomic_DNA"/>
</dbReference>
<dbReference type="OrthoDB" id="9790818at2"/>
<dbReference type="Pfam" id="PF13602">
    <property type="entry name" value="ADH_zinc_N_2"/>
    <property type="match status" value="1"/>
</dbReference>
<name>A0A0W8I950_KOCRO</name>
<dbReference type="InterPro" id="IPR020843">
    <property type="entry name" value="ER"/>
</dbReference>
<accession>A0A0W8I950</accession>
<dbReference type="Pfam" id="PF08240">
    <property type="entry name" value="ADH_N"/>
    <property type="match status" value="1"/>
</dbReference>
<dbReference type="InterPro" id="IPR052733">
    <property type="entry name" value="Chloroplast_QOR"/>
</dbReference>
<dbReference type="SMART" id="SM00829">
    <property type="entry name" value="PKS_ER"/>
    <property type="match status" value="1"/>
</dbReference>
<dbReference type="GO" id="GO:0016491">
    <property type="term" value="F:oxidoreductase activity"/>
    <property type="evidence" value="ECO:0007669"/>
    <property type="project" value="InterPro"/>
</dbReference>
<gene>
    <name evidence="2" type="ORF">AVL61_14610</name>
</gene>
<dbReference type="Gene3D" id="3.40.50.720">
    <property type="entry name" value="NAD(P)-binding Rossmann-like Domain"/>
    <property type="match status" value="1"/>
</dbReference>
<dbReference type="InterPro" id="IPR011032">
    <property type="entry name" value="GroES-like_sf"/>
</dbReference>
<sequence length="321" mass="33332">MRAIVHDRYGSPDVLRLADIATPTPGRGQVLVRVIATSVNLSDWEGLHGAPAYARLGGLFRPARRTLGSDIAGVVQAVGAGVTLFRPGDNVYGDNLTLKGGFAEYAVAPEHALALKPAGLSFAEASTLPQSGAIAVQAVARAKPGERMLINGAGGGTGAFALQLAAASGIHVTAVDNAGKLDFMRSLGAAEVIDYRTDDFTRTGPYDLIIDLAARRSVFAYRRALAPGGTCLIVGGTTRALLRVVTVGTLIGTMTGRRLGVLAVKPGPAHFSPLADRCIAGDVRIHIDRVFPLEQVPEALTYVGDGHALGKVVVEARAGVD</sequence>
<dbReference type="Proteomes" id="UP000053512">
    <property type="component" value="Unassembled WGS sequence"/>
</dbReference>
<comment type="caution">
    <text evidence="2">The sequence shown here is derived from an EMBL/GenBank/DDBJ whole genome shotgun (WGS) entry which is preliminary data.</text>
</comment>
<evidence type="ECO:0000259" key="1">
    <source>
        <dbReference type="SMART" id="SM00829"/>
    </source>
</evidence>
<dbReference type="Gene3D" id="3.90.180.10">
    <property type="entry name" value="Medium-chain alcohol dehydrogenases, catalytic domain"/>
    <property type="match status" value="1"/>
</dbReference>
<evidence type="ECO:0000313" key="3">
    <source>
        <dbReference type="Proteomes" id="UP000053512"/>
    </source>
</evidence>
<evidence type="ECO:0000313" key="2">
    <source>
        <dbReference type="EMBL" id="KUG56340.1"/>
    </source>
</evidence>
<dbReference type="InterPro" id="IPR013154">
    <property type="entry name" value="ADH-like_N"/>
</dbReference>
<organism evidence="2 3">
    <name type="scientific">Kocuria rosea subsp. polaris</name>
    <dbReference type="NCBI Taxonomy" id="136273"/>
    <lineage>
        <taxon>Bacteria</taxon>
        <taxon>Bacillati</taxon>
        <taxon>Actinomycetota</taxon>
        <taxon>Actinomycetes</taxon>
        <taxon>Micrococcales</taxon>
        <taxon>Micrococcaceae</taxon>
        <taxon>Kocuria</taxon>
    </lineage>
</organism>
<protein>
    <submittedName>
        <fullName evidence="2">Alcohol dehydrogenase</fullName>
    </submittedName>
</protein>
<dbReference type="PANTHER" id="PTHR44013:SF1">
    <property type="entry name" value="ZINC-TYPE ALCOHOL DEHYDROGENASE-LIKE PROTEIN C16A3.02C"/>
    <property type="match status" value="1"/>
</dbReference>
<reference evidence="3" key="1">
    <citation type="submission" date="2015-12" db="EMBL/GenBank/DDBJ databases">
        <authorList>
            <person name="Nair G.R."/>
            <person name="Kaur G."/>
            <person name="Mayilraj S."/>
        </authorList>
    </citation>
    <scope>NUCLEOTIDE SEQUENCE [LARGE SCALE GENOMIC DNA]</scope>
    <source>
        <strain evidence="3">CD08_4</strain>
    </source>
</reference>
<dbReference type="SUPFAM" id="SSF51735">
    <property type="entry name" value="NAD(P)-binding Rossmann-fold domains"/>
    <property type="match status" value="1"/>
</dbReference>
<dbReference type="PANTHER" id="PTHR44013">
    <property type="entry name" value="ZINC-TYPE ALCOHOL DEHYDROGENASE-LIKE PROTEIN C16A3.02C"/>
    <property type="match status" value="1"/>
</dbReference>